<dbReference type="EMBL" id="CP019344">
    <property type="protein sequence ID" value="ARN76698.1"/>
    <property type="molecule type" value="Genomic_DNA"/>
</dbReference>
<dbReference type="AlphaFoldDB" id="A0A1W6MGG9"/>
<gene>
    <name evidence="1" type="ORF">BST97_01025</name>
</gene>
<name>A0A1W6MGG9_9FLAO</name>
<dbReference type="STRING" id="331648.BST97_01025"/>
<dbReference type="OrthoDB" id="1046747at2"/>
<dbReference type="RefSeq" id="WP_085765498.1">
    <property type="nucleotide sequence ID" value="NZ_CP019344.1"/>
</dbReference>
<protein>
    <submittedName>
        <fullName evidence="1">Uncharacterized protein</fullName>
    </submittedName>
</protein>
<sequence length="284" mass="34040">MLCPDSIHFFNPEIFPKTIFIDYYETPKNFPESVIEYDGLIHYPGKMRRSKASYQDSSHLGYPLDPEDLPNGSRNWWDHYSYELDSIDRVKYRRMRKEKFKKMDPFYSEVVRYHYDSLNRIHREDYRFFEMVEGEKFTGYSSASTYFYRDYDAATTLRIEYSYDDKGRLESTIAYRSGVLEKTFEYTYRDDGSLSSRLEINHLSVGMSDRGYSTYLELDENADIIYSRTTRKNGSLQDEAWVEYYDHDEYGNWTRSLQFLNGTHEGEPDVLSLRNIDYYNIKNN</sequence>
<dbReference type="Proteomes" id="UP000193431">
    <property type="component" value="Chromosome"/>
</dbReference>
<evidence type="ECO:0000313" key="1">
    <source>
        <dbReference type="EMBL" id="ARN76698.1"/>
    </source>
</evidence>
<organism evidence="1 2">
    <name type="scientific">Nonlabens spongiae</name>
    <dbReference type="NCBI Taxonomy" id="331648"/>
    <lineage>
        <taxon>Bacteria</taxon>
        <taxon>Pseudomonadati</taxon>
        <taxon>Bacteroidota</taxon>
        <taxon>Flavobacteriia</taxon>
        <taxon>Flavobacteriales</taxon>
        <taxon>Flavobacteriaceae</taxon>
        <taxon>Nonlabens</taxon>
    </lineage>
</organism>
<accession>A0A1W6MGG9</accession>
<keyword evidence="2" id="KW-1185">Reference proteome</keyword>
<reference evidence="1 2" key="1">
    <citation type="submission" date="2016-11" db="EMBL/GenBank/DDBJ databases">
        <title>Trade-off between light-utilization and light-protection in marine flavobacteria.</title>
        <authorList>
            <person name="Kumagai Y."/>
        </authorList>
    </citation>
    <scope>NUCLEOTIDE SEQUENCE [LARGE SCALE GENOMIC DNA]</scope>
    <source>
        <strain evidence="1 2">JCM 13191</strain>
    </source>
</reference>
<evidence type="ECO:0000313" key="2">
    <source>
        <dbReference type="Proteomes" id="UP000193431"/>
    </source>
</evidence>
<proteinExistence type="predicted"/>